<evidence type="ECO:0000256" key="5">
    <source>
        <dbReference type="ARBA" id="ARBA00022842"/>
    </source>
</evidence>
<sequence>MVRENGPDGTVSYQGFKRRFVERASLQLERDTGDHVFNPDLPPYAAWKGEPRRAAVLIPLIERRNEAYVILTLRTPHLRSHAGQIAFPGGKIDPEDANPTAAALREAHEEIGLAPARVAVLGELAPYRTGSGYHIVPVLGEVVSDVRLVANPAEVADVFEVPLSFLMNPENHQKKSRPWEGQERYFYAMPFENRYIWGVTAGILRSLFETVYG</sequence>
<keyword evidence="5" id="KW-0460">Magnesium</keyword>
<dbReference type="Gene3D" id="3.90.79.10">
    <property type="entry name" value="Nucleoside Triphosphate Pyrophosphohydrolase"/>
    <property type="match status" value="1"/>
</dbReference>
<dbReference type="SUPFAM" id="SSF55811">
    <property type="entry name" value="Nudix"/>
    <property type="match status" value="1"/>
</dbReference>
<dbReference type="PANTHER" id="PTHR12992">
    <property type="entry name" value="NUDIX HYDROLASE"/>
    <property type="match status" value="1"/>
</dbReference>
<gene>
    <name evidence="8" type="ORF">J0X15_01455</name>
</gene>
<keyword evidence="6" id="KW-0464">Manganese</keyword>
<dbReference type="PANTHER" id="PTHR12992:SF11">
    <property type="entry name" value="MITOCHONDRIAL COENZYME A DIPHOSPHATASE NUDT8"/>
    <property type="match status" value="1"/>
</dbReference>
<dbReference type="AlphaFoldDB" id="A0A939EJS9"/>
<dbReference type="InterPro" id="IPR045121">
    <property type="entry name" value="CoAse"/>
</dbReference>
<dbReference type="EMBL" id="JAFLNF010000001">
    <property type="protein sequence ID" value="MBO0343874.1"/>
    <property type="molecule type" value="Genomic_DNA"/>
</dbReference>
<evidence type="ECO:0000313" key="8">
    <source>
        <dbReference type="EMBL" id="MBO0343874.1"/>
    </source>
</evidence>
<keyword evidence="4" id="KW-0378">Hydrolase</keyword>
<dbReference type="Pfam" id="PF00293">
    <property type="entry name" value="NUDIX"/>
    <property type="match status" value="1"/>
</dbReference>
<reference evidence="8" key="1">
    <citation type="submission" date="2021-03" db="EMBL/GenBank/DDBJ databases">
        <title>Roseibium sp. CAU 1637 isolated from Incheon.</title>
        <authorList>
            <person name="Kim W."/>
        </authorList>
    </citation>
    <scope>NUCLEOTIDE SEQUENCE</scope>
    <source>
        <strain evidence="8">CAU 1637</strain>
    </source>
</reference>
<evidence type="ECO:0000313" key="9">
    <source>
        <dbReference type="Proteomes" id="UP000664779"/>
    </source>
</evidence>
<protein>
    <submittedName>
        <fullName evidence="8">CoA pyrophosphatase</fullName>
    </submittedName>
</protein>
<evidence type="ECO:0000259" key="7">
    <source>
        <dbReference type="PROSITE" id="PS51462"/>
    </source>
</evidence>
<comment type="caution">
    <text evidence="8">The sequence shown here is derived from an EMBL/GenBank/DDBJ whole genome shotgun (WGS) entry which is preliminary data.</text>
</comment>
<evidence type="ECO:0000256" key="1">
    <source>
        <dbReference type="ARBA" id="ARBA00001936"/>
    </source>
</evidence>
<dbReference type="CDD" id="cd03426">
    <property type="entry name" value="NUDIX_CoAse_Nudt7"/>
    <property type="match status" value="1"/>
</dbReference>
<keyword evidence="3" id="KW-0479">Metal-binding</keyword>
<accession>A0A939EJS9</accession>
<evidence type="ECO:0000256" key="3">
    <source>
        <dbReference type="ARBA" id="ARBA00022723"/>
    </source>
</evidence>
<evidence type="ECO:0000256" key="2">
    <source>
        <dbReference type="ARBA" id="ARBA00001946"/>
    </source>
</evidence>
<evidence type="ECO:0000256" key="6">
    <source>
        <dbReference type="ARBA" id="ARBA00023211"/>
    </source>
</evidence>
<name>A0A939EJS9_9HYPH</name>
<feature type="domain" description="Nudix hydrolase" evidence="7">
    <location>
        <begin position="51"/>
        <end position="182"/>
    </location>
</feature>
<dbReference type="NCBIfam" id="NF007980">
    <property type="entry name" value="PRK10707.1"/>
    <property type="match status" value="1"/>
</dbReference>
<comment type="cofactor">
    <cofactor evidence="1">
        <name>Mn(2+)</name>
        <dbReference type="ChEBI" id="CHEBI:29035"/>
    </cofactor>
</comment>
<dbReference type="GO" id="GO:0010945">
    <property type="term" value="F:coenzyme A diphosphatase activity"/>
    <property type="evidence" value="ECO:0007669"/>
    <property type="project" value="InterPro"/>
</dbReference>
<evidence type="ECO:0000256" key="4">
    <source>
        <dbReference type="ARBA" id="ARBA00022801"/>
    </source>
</evidence>
<proteinExistence type="predicted"/>
<dbReference type="InterPro" id="IPR000086">
    <property type="entry name" value="NUDIX_hydrolase_dom"/>
</dbReference>
<dbReference type="InterPro" id="IPR015797">
    <property type="entry name" value="NUDIX_hydrolase-like_dom_sf"/>
</dbReference>
<dbReference type="Proteomes" id="UP000664779">
    <property type="component" value="Unassembled WGS sequence"/>
</dbReference>
<dbReference type="GO" id="GO:0046872">
    <property type="term" value="F:metal ion binding"/>
    <property type="evidence" value="ECO:0007669"/>
    <property type="project" value="UniProtKB-KW"/>
</dbReference>
<keyword evidence="9" id="KW-1185">Reference proteome</keyword>
<dbReference type="PROSITE" id="PS51462">
    <property type="entry name" value="NUDIX"/>
    <property type="match status" value="1"/>
</dbReference>
<comment type="cofactor">
    <cofactor evidence="2">
        <name>Mg(2+)</name>
        <dbReference type="ChEBI" id="CHEBI:18420"/>
    </cofactor>
</comment>
<organism evidence="8 9">
    <name type="scientific">Roseibium limicola</name>
    <dbReference type="NCBI Taxonomy" id="2816037"/>
    <lineage>
        <taxon>Bacteria</taxon>
        <taxon>Pseudomonadati</taxon>
        <taxon>Pseudomonadota</taxon>
        <taxon>Alphaproteobacteria</taxon>
        <taxon>Hyphomicrobiales</taxon>
        <taxon>Stappiaceae</taxon>
        <taxon>Roseibium</taxon>
    </lineage>
</organism>